<dbReference type="AlphaFoldDB" id="A0A1R2BSU3"/>
<organism evidence="1 2">
    <name type="scientific">Stentor coeruleus</name>
    <dbReference type="NCBI Taxonomy" id="5963"/>
    <lineage>
        <taxon>Eukaryota</taxon>
        <taxon>Sar</taxon>
        <taxon>Alveolata</taxon>
        <taxon>Ciliophora</taxon>
        <taxon>Postciliodesmatophora</taxon>
        <taxon>Heterotrichea</taxon>
        <taxon>Heterotrichida</taxon>
        <taxon>Stentoridae</taxon>
        <taxon>Stentor</taxon>
    </lineage>
</organism>
<dbReference type="OrthoDB" id="10671192at2759"/>
<name>A0A1R2BSU3_9CILI</name>
<keyword evidence="2" id="KW-1185">Reference proteome</keyword>
<comment type="caution">
    <text evidence="1">The sequence shown here is derived from an EMBL/GenBank/DDBJ whole genome shotgun (WGS) entry which is preliminary data.</text>
</comment>
<protein>
    <submittedName>
        <fullName evidence="1">Uncharacterized protein</fullName>
    </submittedName>
</protein>
<dbReference type="EMBL" id="MPUH01000452">
    <property type="protein sequence ID" value="OMJ79816.1"/>
    <property type="molecule type" value="Genomic_DNA"/>
</dbReference>
<evidence type="ECO:0000313" key="2">
    <source>
        <dbReference type="Proteomes" id="UP000187209"/>
    </source>
</evidence>
<reference evidence="1 2" key="1">
    <citation type="submission" date="2016-11" db="EMBL/GenBank/DDBJ databases">
        <title>The macronuclear genome of Stentor coeruleus: a giant cell with tiny introns.</title>
        <authorList>
            <person name="Slabodnick M."/>
            <person name="Ruby J.G."/>
            <person name="Reiff S.B."/>
            <person name="Swart E.C."/>
            <person name="Gosai S."/>
            <person name="Prabakaran S."/>
            <person name="Witkowska E."/>
            <person name="Larue G.E."/>
            <person name="Fisher S."/>
            <person name="Freeman R.M."/>
            <person name="Gunawardena J."/>
            <person name="Chu W."/>
            <person name="Stover N.A."/>
            <person name="Gregory B.D."/>
            <person name="Nowacki M."/>
            <person name="Derisi J."/>
            <person name="Roy S.W."/>
            <person name="Marshall W.F."/>
            <person name="Sood P."/>
        </authorList>
    </citation>
    <scope>NUCLEOTIDE SEQUENCE [LARGE SCALE GENOMIC DNA]</scope>
    <source>
        <strain evidence="1">WM001</strain>
    </source>
</reference>
<gene>
    <name evidence="1" type="ORF">SteCoe_20065</name>
</gene>
<sequence length="292" mass="33858">MNQKRIIRTLRSKVAKIMSSMPNSCTKHKQKESYAKWTENKKRFYEVNEILESKGLKPLSKLNLSSESEIHDSPNISPRTALMKNLSEDELVLLSEDPMYYMHDKKFLKGIVTSNWEELIKNDPKDPENIKKGLQHRTNIDFLTENTQNKPRVNKKPKLWGTFKTQTGSTPLITKSSKKHTSYLNSPIKLKTYQKHYMSSKHSPSTGEILYFSSENTINNLPKLPQAKNKPSTKPKTLSRAISQDLEPLKEFLKVSSKIENLYKDSLIKTAQESKLSWVKNYLGKWERKTKL</sequence>
<accession>A0A1R2BSU3</accession>
<dbReference type="Proteomes" id="UP000187209">
    <property type="component" value="Unassembled WGS sequence"/>
</dbReference>
<evidence type="ECO:0000313" key="1">
    <source>
        <dbReference type="EMBL" id="OMJ79816.1"/>
    </source>
</evidence>
<proteinExistence type="predicted"/>